<dbReference type="Proteomes" id="UP000298652">
    <property type="component" value="Chromosome 2"/>
</dbReference>
<dbReference type="PANTHER" id="PTHR31479:SF25">
    <property type="entry name" value="OS07G0527900 PROTEIN"/>
    <property type="match status" value="1"/>
</dbReference>
<evidence type="ECO:0008006" key="3">
    <source>
        <dbReference type="Google" id="ProtNLM"/>
    </source>
</evidence>
<accession>A0A4U6VYI4</accession>
<sequence length="369" mass="42190">MGLSDDKNKFDVYGPKHMMAQTGIIEFDWDDKDHCRCIIACLVKGTYVLECDRTKKVEDKPDALAPAWWESFHFQRHNVLEFNCECAFCTNSRRIFEGRGYVYGAVFEYAPPEGARRHPSAPSYVVAFRGTMPRDPTICPDMRQNLCILLNKQHVCHRFRHAREKVGQLLSSISIPNNGGSSVVWLAGHSLGASIALDVGRHMMTNRDLNLPAFLFNPPHVSLAPAIGEAAKKDVYTVGYLGRYALGKVLTPQKDRMDELFQKLKPWKPNLYAHERDIICKGFIDYFELREVMMKDRLPGVAKSAATLSFRDMGHSLFGKHKERPHLLPSAVLWKNQSKDGNAHELRQWWQSPEGPKRLVLIHNLYTWP</sequence>
<dbReference type="Gene3D" id="3.40.50.1820">
    <property type="entry name" value="alpha/beta hydrolase"/>
    <property type="match status" value="1"/>
</dbReference>
<keyword evidence="2" id="KW-1185">Reference proteome</keyword>
<organism evidence="1 2">
    <name type="scientific">Setaria viridis</name>
    <name type="common">Green bristlegrass</name>
    <name type="synonym">Setaria italica subsp. viridis</name>
    <dbReference type="NCBI Taxonomy" id="4556"/>
    <lineage>
        <taxon>Eukaryota</taxon>
        <taxon>Viridiplantae</taxon>
        <taxon>Streptophyta</taxon>
        <taxon>Embryophyta</taxon>
        <taxon>Tracheophyta</taxon>
        <taxon>Spermatophyta</taxon>
        <taxon>Magnoliopsida</taxon>
        <taxon>Liliopsida</taxon>
        <taxon>Poales</taxon>
        <taxon>Poaceae</taxon>
        <taxon>PACMAD clade</taxon>
        <taxon>Panicoideae</taxon>
        <taxon>Panicodae</taxon>
        <taxon>Paniceae</taxon>
        <taxon>Cenchrinae</taxon>
        <taxon>Setaria</taxon>
    </lineage>
</organism>
<evidence type="ECO:0000313" key="1">
    <source>
        <dbReference type="EMBL" id="TKW35078.1"/>
    </source>
</evidence>
<dbReference type="EMBL" id="CM016553">
    <property type="protein sequence ID" value="TKW35078.1"/>
    <property type="molecule type" value="Genomic_DNA"/>
</dbReference>
<dbReference type="PANTHER" id="PTHR31479">
    <property type="entry name" value="ALPHA/BETA-HYDROLASES SUPERFAMILY PROTEIN"/>
    <property type="match status" value="1"/>
</dbReference>
<dbReference type="OMA" id="FEYCPPV"/>
<protein>
    <recommendedName>
        <fullName evidence="3">Fungal lipase-like domain-containing protein</fullName>
    </recommendedName>
</protein>
<dbReference type="Gramene" id="TKW35078">
    <property type="protein sequence ID" value="TKW35078"/>
    <property type="gene ID" value="SEVIR_2G347700v2"/>
</dbReference>
<reference evidence="1" key="1">
    <citation type="submission" date="2019-03" db="EMBL/GenBank/DDBJ databases">
        <title>WGS assembly of Setaria viridis.</title>
        <authorList>
            <person name="Huang P."/>
            <person name="Jenkins J."/>
            <person name="Grimwood J."/>
            <person name="Barry K."/>
            <person name="Healey A."/>
            <person name="Mamidi S."/>
            <person name="Sreedasyam A."/>
            <person name="Shu S."/>
            <person name="Feldman M."/>
            <person name="Wu J."/>
            <person name="Yu Y."/>
            <person name="Chen C."/>
            <person name="Johnson J."/>
            <person name="Rokhsar D."/>
            <person name="Baxter I."/>
            <person name="Schmutz J."/>
            <person name="Brutnell T."/>
            <person name="Kellogg E."/>
        </authorList>
    </citation>
    <scope>NUCLEOTIDE SEQUENCE [LARGE SCALE GENOMIC DNA]</scope>
</reference>
<name>A0A4U6VYI4_SETVI</name>
<gene>
    <name evidence="1" type="ORF">SEVIR_2G347700v2</name>
</gene>
<dbReference type="InterPro" id="IPR029058">
    <property type="entry name" value="AB_hydrolase_fold"/>
</dbReference>
<evidence type="ECO:0000313" key="2">
    <source>
        <dbReference type="Proteomes" id="UP000298652"/>
    </source>
</evidence>
<dbReference type="SUPFAM" id="SSF53474">
    <property type="entry name" value="alpha/beta-Hydrolases"/>
    <property type="match status" value="1"/>
</dbReference>
<proteinExistence type="predicted"/>
<dbReference type="AlphaFoldDB" id="A0A4U6VYI4"/>